<dbReference type="EMBL" id="LN890988">
    <property type="protein sequence ID" value="CUS12591.1"/>
    <property type="molecule type" value="Genomic_DNA"/>
</dbReference>
<dbReference type="Proteomes" id="UP001412239">
    <property type="component" value="Unassembled WGS sequence"/>
</dbReference>
<dbReference type="Gene3D" id="3.90.660.10">
    <property type="match status" value="1"/>
</dbReference>
<name>A0A292Q0M8_9PEZI</name>
<dbReference type="Pfam" id="PF01593">
    <property type="entry name" value="Amino_oxidase"/>
    <property type="match status" value="1"/>
</dbReference>
<accession>A0A292Q0M8</accession>
<dbReference type="AlphaFoldDB" id="A0A292Q0M8"/>
<dbReference type="PANTHER" id="PTHR10742">
    <property type="entry name" value="FLAVIN MONOAMINE OXIDASE"/>
    <property type="match status" value="1"/>
</dbReference>
<dbReference type="Gene3D" id="3.50.50.60">
    <property type="entry name" value="FAD/NAD(P)-binding domain"/>
    <property type="match status" value="1"/>
</dbReference>
<dbReference type="InterPro" id="IPR036188">
    <property type="entry name" value="FAD/NAD-bd_sf"/>
</dbReference>
<dbReference type="InterPro" id="IPR050281">
    <property type="entry name" value="Flavin_monoamine_oxidase"/>
</dbReference>
<dbReference type="Gene3D" id="1.10.405.10">
    <property type="entry name" value="Guanine Nucleotide Dissociation Inhibitor, domain 1"/>
    <property type="match status" value="1"/>
</dbReference>
<sequence>MCRATTPATNPYNLSFRSLVARYLVNKAIVACQTRPPSGAPPALPEEKLDGRNPVPRKYSAGPALEDLPVCIIGAGVAGLYTAMVLDDFDIPYEIIEASDRHGGRVHTYHFETPEKPKFHNYYDVGAMRFPKIKIMDSVFELFKELDLYDDEKVIEYIMDAPGNIKLFNGQKVISGVSDDETDPFHVSVSNGGTVPDEYLEFTYVKDNGEILVGVAALLAEAYDPFKKKLVENFEEGWEYLMQFDSHSTRTYLGQVKSYPFSVIDWMETMDTSTLTYDLAFSETIIDSIDFDYPAGPNDPPGTITKWACVDGGTSVVTDRMVEKISGKISYNCRVTAIAMDDPTSDNPMMKISVQDHEEYEDKKYSHVIATAPLSCMRTMDLDQAGLDYAQNQALRTLGYGPSIKVAIKFKTRWWEQTSSPVMVGGVSSTDRPSRIVVYPSYSRKDPEDANGVLMASYCWTQDALRLGSLINGKGTDSEKALLDIIYRDLAKLHGEDPQWYKDQTVDYHAYDWYHNQYSMGAYASFGPGQFSNMYPELTKPAAKGNLHFIGEATSTHHAWIVGALESVDRGISEIFIKEQRADLIERHEKKWEQGEAEHGDTAKLQCLRGILGV</sequence>
<feature type="domain" description="Amine oxidase" evidence="2">
    <location>
        <begin position="77"/>
        <end position="567"/>
    </location>
</feature>
<reference evidence="3" key="1">
    <citation type="submission" date="2015-10" db="EMBL/GenBank/DDBJ databases">
        <authorList>
            <person name="Regsiter A."/>
            <person name="william w."/>
        </authorList>
    </citation>
    <scope>NUCLEOTIDE SEQUENCE</scope>
    <source>
        <strain evidence="3">Montdore</strain>
    </source>
</reference>
<dbReference type="GO" id="GO:0009063">
    <property type="term" value="P:amino acid catabolic process"/>
    <property type="evidence" value="ECO:0007669"/>
    <property type="project" value="TreeGrafter"/>
</dbReference>
<evidence type="ECO:0000259" key="2">
    <source>
        <dbReference type="Pfam" id="PF01593"/>
    </source>
</evidence>
<evidence type="ECO:0000313" key="3">
    <source>
        <dbReference type="EMBL" id="CUS12591.1"/>
    </source>
</evidence>
<dbReference type="GO" id="GO:0001716">
    <property type="term" value="F:L-amino-acid oxidase activity"/>
    <property type="evidence" value="ECO:0007669"/>
    <property type="project" value="TreeGrafter"/>
</dbReference>
<evidence type="ECO:0000313" key="4">
    <source>
        <dbReference type="Proteomes" id="UP001412239"/>
    </source>
</evidence>
<dbReference type="Gene3D" id="1.10.10.1620">
    <property type="match status" value="1"/>
</dbReference>
<protein>
    <recommendedName>
        <fullName evidence="2">Amine oxidase domain-containing protein</fullName>
    </recommendedName>
</protein>
<dbReference type="SUPFAM" id="SSF51905">
    <property type="entry name" value="FAD/NAD(P)-binding domain"/>
    <property type="match status" value="1"/>
</dbReference>
<gene>
    <name evidence="3" type="ORF">GSTUAT00003328001</name>
</gene>
<proteinExistence type="predicted"/>
<dbReference type="PANTHER" id="PTHR10742:SF342">
    <property type="entry name" value="AMINE OXIDASE"/>
    <property type="match status" value="1"/>
</dbReference>
<organism evidence="3 4">
    <name type="scientific">Tuber aestivum</name>
    <name type="common">summer truffle</name>
    <dbReference type="NCBI Taxonomy" id="59557"/>
    <lineage>
        <taxon>Eukaryota</taxon>
        <taxon>Fungi</taxon>
        <taxon>Dikarya</taxon>
        <taxon>Ascomycota</taxon>
        <taxon>Pezizomycotina</taxon>
        <taxon>Pezizomycetes</taxon>
        <taxon>Pezizales</taxon>
        <taxon>Tuberaceae</taxon>
        <taxon>Tuber</taxon>
    </lineage>
</organism>
<dbReference type="SUPFAM" id="SSF54373">
    <property type="entry name" value="FAD-linked reductases, C-terminal domain"/>
    <property type="match status" value="1"/>
</dbReference>
<keyword evidence="4" id="KW-1185">Reference proteome</keyword>
<feature type="region of interest" description="Disordered" evidence="1">
    <location>
        <begin position="36"/>
        <end position="55"/>
    </location>
</feature>
<dbReference type="InterPro" id="IPR002937">
    <property type="entry name" value="Amino_oxidase"/>
</dbReference>
<evidence type="ECO:0000256" key="1">
    <source>
        <dbReference type="SAM" id="MobiDB-lite"/>
    </source>
</evidence>